<evidence type="ECO:0000313" key="3">
    <source>
        <dbReference type="Proteomes" id="UP000069940"/>
    </source>
</evidence>
<dbReference type="PANTHER" id="PTHR11012">
    <property type="entry name" value="PROTEIN KINASE-LIKE DOMAIN-CONTAINING"/>
    <property type="match status" value="1"/>
</dbReference>
<dbReference type="GeneID" id="109411644"/>
<dbReference type="SUPFAM" id="SSF56112">
    <property type="entry name" value="Protein kinase-like (PK-like)"/>
    <property type="match status" value="1"/>
</dbReference>
<evidence type="ECO:0000313" key="2">
    <source>
        <dbReference type="EnsemblMetazoa" id="AALFPA23_011978.P17088"/>
    </source>
</evidence>
<name>A0ABM1YTC4_AEDAL</name>
<accession>A0ABM1YTC4</accession>
<feature type="domain" description="CHK kinase-like" evidence="1">
    <location>
        <begin position="143"/>
        <end position="339"/>
    </location>
</feature>
<dbReference type="InterPro" id="IPR015897">
    <property type="entry name" value="CHK_kinase-like"/>
</dbReference>
<keyword evidence="3" id="KW-1185">Reference proteome</keyword>
<dbReference type="Pfam" id="PF02958">
    <property type="entry name" value="EcKL"/>
    <property type="match status" value="1"/>
</dbReference>
<dbReference type="SMART" id="SM00587">
    <property type="entry name" value="CHK"/>
    <property type="match status" value="1"/>
</dbReference>
<sequence>MGVNDSDNEEVVSSTSKMDLQMLQKIFVKHEPDLVIDSYEEAKGSGRGDNYTAALFRITLKGYTRPKDASKKLRWERTVICKRLPDCKIKREAFKSEALFRNEVEFYNCIMPEFIAFQKRKTKDVSHIFMAVPRCYLAQNDLVMLEDLRVRRFTMPDRQAGLGMEQMKAILVELSKFHAVSLAYKMQHPNEFKRLTSKISEGIFTKENTEWYRNYYEILTKNALQMVTQTIPDQKEYLAKMKGFLDNCFGNLVELVSRKSKLSVICHGDCWTNNILFKHDEKGSITEICFLDFQLIRHGSLALDLAYLIYCFTESALRKANLQTWLSIYHQQLVKSLKVLGSLQDYCTDEADLLRQIQDEFRSCAPFGLGTAMDMLPISTCSSEEAPDLYVSGSETAPTPPELNVPPNELCRRKMTDIVLEMVDGGMI</sequence>
<dbReference type="InterPro" id="IPR011009">
    <property type="entry name" value="Kinase-like_dom_sf"/>
</dbReference>
<dbReference type="InterPro" id="IPR004119">
    <property type="entry name" value="EcKL"/>
</dbReference>
<reference evidence="2" key="2">
    <citation type="submission" date="2025-05" db="UniProtKB">
        <authorList>
            <consortium name="EnsemblMetazoa"/>
        </authorList>
    </citation>
    <scope>IDENTIFICATION</scope>
    <source>
        <strain evidence="2">Foshan</strain>
    </source>
</reference>
<proteinExistence type="predicted"/>
<dbReference type="EnsemblMetazoa" id="AALFPA23_011978.R17088">
    <property type="protein sequence ID" value="AALFPA23_011978.P17088"/>
    <property type="gene ID" value="AALFPA23_011978"/>
</dbReference>
<evidence type="ECO:0000259" key="1">
    <source>
        <dbReference type="SMART" id="SM00587"/>
    </source>
</evidence>
<reference evidence="3" key="1">
    <citation type="journal article" date="2015" name="Proc. Natl. Acad. Sci. U.S.A.">
        <title>Genome sequence of the Asian Tiger mosquito, Aedes albopictus, reveals insights into its biology, genetics, and evolution.</title>
        <authorList>
            <person name="Chen X.G."/>
            <person name="Jiang X."/>
            <person name="Gu J."/>
            <person name="Xu M."/>
            <person name="Wu Y."/>
            <person name="Deng Y."/>
            <person name="Zhang C."/>
            <person name="Bonizzoni M."/>
            <person name="Dermauw W."/>
            <person name="Vontas J."/>
            <person name="Armbruster P."/>
            <person name="Huang X."/>
            <person name="Yang Y."/>
            <person name="Zhang H."/>
            <person name="He W."/>
            <person name="Peng H."/>
            <person name="Liu Y."/>
            <person name="Wu K."/>
            <person name="Chen J."/>
            <person name="Lirakis M."/>
            <person name="Topalis P."/>
            <person name="Van Leeuwen T."/>
            <person name="Hall A.B."/>
            <person name="Jiang X."/>
            <person name="Thorpe C."/>
            <person name="Mueller R.L."/>
            <person name="Sun C."/>
            <person name="Waterhouse R.M."/>
            <person name="Yan G."/>
            <person name="Tu Z.J."/>
            <person name="Fang X."/>
            <person name="James A.A."/>
        </authorList>
    </citation>
    <scope>NUCLEOTIDE SEQUENCE [LARGE SCALE GENOMIC DNA]</scope>
    <source>
        <strain evidence="3">Foshan</strain>
    </source>
</reference>
<dbReference type="Gene3D" id="3.90.1200.10">
    <property type="match status" value="1"/>
</dbReference>
<dbReference type="PANTHER" id="PTHR11012:SF30">
    <property type="entry name" value="PROTEIN KINASE-LIKE DOMAIN-CONTAINING"/>
    <property type="match status" value="1"/>
</dbReference>
<organism evidence="2 3">
    <name type="scientific">Aedes albopictus</name>
    <name type="common">Asian tiger mosquito</name>
    <name type="synonym">Stegomyia albopicta</name>
    <dbReference type="NCBI Taxonomy" id="7160"/>
    <lineage>
        <taxon>Eukaryota</taxon>
        <taxon>Metazoa</taxon>
        <taxon>Ecdysozoa</taxon>
        <taxon>Arthropoda</taxon>
        <taxon>Hexapoda</taxon>
        <taxon>Insecta</taxon>
        <taxon>Pterygota</taxon>
        <taxon>Neoptera</taxon>
        <taxon>Endopterygota</taxon>
        <taxon>Diptera</taxon>
        <taxon>Nematocera</taxon>
        <taxon>Culicoidea</taxon>
        <taxon>Culicidae</taxon>
        <taxon>Culicinae</taxon>
        <taxon>Aedini</taxon>
        <taxon>Aedes</taxon>
        <taxon>Stegomyia</taxon>
    </lineage>
</organism>
<dbReference type="RefSeq" id="XP_062716829.1">
    <property type="nucleotide sequence ID" value="XM_062860845.1"/>
</dbReference>
<dbReference type="Proteomes" id="UP000069940">
    <property type="component" value="Unassembled WGS sequence"/>
</dbReference>
<protein>
    <recommendedName>
        <fullName evidence="1">CHK kinase-like domain-containing protein</fullName>
    </recommendedName>
</protein>